<evidence type="ECO:0000256" key="1">
    <source>
        <dbReference type="SAM" id="SignalP"/>
    </source>
</evidence>
<feature type="signal peptide" evidence="1">
    <location>
        <begin position="1"/>
        <end position="19"/>
    </location>
</feature>
<name>A0ABV6YNZ2_UNCEI</name>
<evidence type="ECO:0000313" key="3">
    <source>
        <dbReference type="Proteomes" id="UP001594288"/>
    </source>
</evidence>
<dbReference type="EMBL" id="JBHPEI010000016">
    <property type="protein sequence ID" value="MFC1799609.1"/>
    <property type="molecule type" value="Genomic_DNA"/>
</dbReference>
<proteinExistence type="predicted"/>
<reference evidence="2 3" key="1">
    <citation type="submission" date="2024-09" db="EMBL/GenBank/DDBJ databases">
        <authorList>
            <person name="D'Angelo T."/>
        </authorList>
    </citation>
    <scope>NUCLEOTIDE SEQUENCE [LARGE SCALE GENOMIC DNA]</scope>
    <source>
        <strain evidence="2">SAG AM-311-F02</strain>
    </source>
</reference>
<evidence type="ECO:0000313" key="2">
    <source>
        <dbReference type="EMBL" id="MFC1799609.1"/>
    </source>
</evidence>
<gene>
    <name evidence="2" type="ORF">ACFL2Z_01700</name>
</gene>
<keyword evidence="1" id="KW-0732">Signal</keyword>
<accession>A0ABV6YNZ2</accession>
<evidence type="ECO:0008006" key="4">
    <source>
        <dbReference type="Google" id="ProtNLM"/>
    </source>
</evidence>
<comment type="caution">
    <text evidence="2">The sequence shown here is derived from an EMBL/GenBank/DDBJ whole genome shotgun (WGS) entry which is preliminary data.</text>
</comment>
<organism evidence="2 3">
    <name type="scientific">Eiseniibacteriota bacterium</name>
    <dbReference type="NCBI Taxonomy" id="2212470"/>
    <lineage>
        <taxon>Bacteria</taxon>
        <taxon>Candidatus Eiseniibacteriota</taxon>
    </lineage>
</organism>
<feature type="chain" id="PRO_5045612611" description="DUF5683 domain-containing protein" evidence="1">
    <location>
        <begin position="20"/>
        <end position="308"/>
    </location>
</feature>
<sequence length="308" mass="33983">MIRGLSVLLMLVLAAGAMVLPDARCGEIDDFRINARRCLDRVTDGAEAEETLTSTTGTGFTEKSVAGAMLLSAAIPGLGQIYAGGTRGYVVGGTMLAVDALAVSQYFSNNGKGDDARGDYENFADAHYDRDRFYGYVRDTVVVYSANEDFNSCTVPGEYDSSECWGSIDDEFPLSGSDDALYYEQIGVENNYVFGWDDWNPYDMGNPNHEDLWYGWRPSDRFPNGIPSSSANKDKYNDMRQDADEYYSKADRFAWIMVIGRVVSMVDAAILVKLRNADLAGLGSNPRLTFDAKLSGDPNFKVALKMRF</sequence>
<protein>
    <recommendedName>
        <fullName evidence="4">DUF5683 domain-containing protein</fullName>
    </recommendedName>
</protein>
<keyword evidence="3" id="KW-1185">Reference proteome</keyword>
<dbReference type="Proteomes" id="UP001594288">
    <property type="component" value="Unassembled WGS sequence"/>
</dbReference>